<accession>A0ACB9Q2I8</accession>
<keyword evidence="2" id="KW-1185">Reference proteome</keyword>
<comment type="caution">
    <text evidence="1">The sequence shown here is derived from an EMBL/GenBank/DDBJ whole genome shotgun (WGS) entry which is preliminary data.</text>
</comment>
<gene>
    <name evidence="1" type="ORF">L6164_003178</name>
</gene>
<reference evidence="1 2" key="1">
    <citation type="journal article" date="2022" name="DNA Res.">
        <title>Chromosomal-level genome assembly of the orchid tree Bauhinia variegata (Leguminosae; Cercidoideae) supports the allotetraploid origin hypothesis of Bauhinia.</title>
        <authorList>
            <person name="Zhong Y."/>
            <person name="Chen Y."/>
            <person name="Zheng D."/>
            <person name="Pang J."/>
            <person name="Liu Y."/>
            <person name="Luo S."/>
            <person name="Meng S."/>
            <person name="Qian L."/>
            <person name="Wei D."/>
            <person name="Dai S."/>
            <person name="Zhou R."/>
        </authorList>
    </citation>
    <scope>NUCLEOTIDE SEQUENCE [LARGE SCALE GENOMIC DNA]</scope>
    <source>
        <strain evidence="1">BV-YZ2020</strain>
    </source>
</reference>
<sequence length="119" mass="13643">MVVISRPPAMYGIELKINSSVPESADDSNEEGDFRLARTASLEKVSDSDIVTKDDPRLRRLADSRVDNREEVRADHRPIRRAEINVSVNIEEEEEARRQQGLEPEEEDEDALGEKRRKN</sequence>
<evidence type="ECO:0000313" key="1">
    <source>
        <dbReference type="EMBL" id="KAI4354304.1"/>
    </source>
</evidence>
<organism evidence="1 2">
    <name type="scientific">Bauhinia variegata</name>
    <name type="common">Purple orchid tree</name>
    <name type="synonym">Phanera variegata</name>
    <dbReference type="NCBI Taxonomy" id="167791"/>
    <lineage>
        <taxon>Eukaryota</taxon>
        <taxon>Viridiplantae</taxon>
        <taxon>Streptophyta</taxon>
        <taxon>Embryophyta</taxon>
        <taxon>Tracheophyta</taxon>
        <taxon>Spermatophyta</taxon>
        <taxon>Magnoliopsida</taxon>
        <taxon>eudicotyledons</taxon>
        <taxon>Gunneridae</taxon>
        <taxon>Pentapetalae</taxon>
        <taxon>rosids</taxon>
        <taxon>fabids</taxon>
        <taxon>Fabales</taxon>
        <taxon>Fabaceae</taxon>
        <taxon>Cercidoideae</taxon>
        <taxon>Cercideae</taxon>
        <taxon>Bauhiniinae</taxon>
        <taxon>Bauhinia</taxon>
    </lineage>
</organism>
<dbReference type="Proteomes" id="UP000828941">
    <property type="component" value="Chromosome 2"/>
</dbReference>
<evidence type="ECO:0000313" key="2">
    <source>
        <dbReference type="Proteomes" id="UP000828941"/>
    </source>
</evidence>
<proteinExistence type="predicted"/>
<name>A0ACB9Q2I8_BAUVA</name>
<protein>
    <submittedName>
        <fullName evidence="1">Uncharacterized protein</fullName>
    </submittedName>
</protein>
<dbReference type="EMBL" id="CM039427">
    <property type="protein sequence ID" value="KAI4354304.1"/>
    <property type="molecule type" value="Genomic_DNA"/>
</dbReference>